<organism evidence="2">
    <name type="scientific">Myoviridae sp. ctijX18</name>
    <dbReference type="NCBI Taxonomy" id="2825154"/>
    <lineage>
        <taxon>Viruses</taxon>
        <taxon>Duplodnaviria</taxon>
        <taxon>Heunggongvirae</taxon>
        <taxon>Uroviricota</taxon>
        <taxon>Caudoviricetes</taxon>
    </lineage>
</organism>
<proteinExistence type="predicted"/>
<evidence type="ECO:0000256" key="1">
    <source>
        <dbReference type="SAM" id="Phobius"/>
    </source>
</evidence>
<evidence type="ECO:0000313" key="2">
    <source>
        <dbReference type="EMBL" id="DAF97527.1"/>
    </source>
</evidence>
<keyword evidence="1" id="KW-0812">Transmembrane</keyword>
<name>A0A8S5USR9_9CAUD</name>
<reference evidence="2" key="1">
    <citation type="journal article" date="2021" name="Proc. Natl. Acad. Sci. U.S.A.">
        <title>A Catalog of Tens of Thousands of Viruses from Human Metagenomes Reveals Hidden Associations with Chronic Diseases.</title>
        <authorList>
            <person name="Tisza M.J."/>
            <person name="Buck C.B."/>
        </authorList>
    </citation>
    <scope>NUCLEOTIDE SEQUENCE</scope>
    <source>
        <strain evidence="2">CtijX18</strain>
    </source>
</reference>
<feature type="transmembrane region" description="Helical" evidence="1">
    <location>
        <begin position="12"/>
        <end position="29"/>
    </location>
</feature>
<keyword evidence="1" id="KW-0472">Membrane</keyword>
<protein>
    <submittedName>
        <fullName evidence="2">Uncharacterized protein</fullName>
    </submittedName>
</protein>
<sequence length="43" mass="4972">MSLSFILEIANTIQNLFMFLNVYSLLLLGNKTLEILKNGYLHQ</sequence>
<keyword evidence="1" id="KW-1133">Transmembrane helix</keyword>
<dbReference type="EMBL" id="BK016133">
    <property type="protein sequence ID" value="DAF97527.1"/>
    <property type="molecule type" value="Genomic_DNA"/>
</dbReference>
<accession>A0A8S5USR9</accession>